<reference evidence="6" key="1">
    <citation type="journal article" date="2015" name="PLoS Genet.">
        <title>The dynamic genome and transcriptome of the human fungal pathogen Blastomyces and close relative Emmonsia.</title>
        <authorList>
            <person name="Munoz J.F."/>
            <person name="Gauthier G.M."/>
            <person name="Desjardins C.A."/>
            <person name="Gallo J.E."/>
            <person name="Holder J."/>
            <person name="Sullivan T.D."/>
            <person name="Marty A.J."/>
            <person name="Carmen J.C."/>
            <person name="Chen Z."/>
            <person name="Ding L."/>
            <person name="Gujja S."/>
            <person name="Magrini V."/>
            <person name="Misas E."/>
            <person name="Mitreva M."/>
            <person name="Priest M."/>
            <person name="Saif S."/>
            <person name="Whiston E.A."/>
            <person name="Young S."/>
            <person name="Zeng Q."/>
            <person name="Goldman W.E."/>
            <person name="Mardis E.R."/>
            <person name="Taylor J.W."/>
            <person name="McEwen J.G."/>
            <person name="Clay O.K."/>
            <person name="Klein B.S."/>
            <person name="Cuomo C.A."/>
        </authorList>
    </citation>
    <scope>NUCLEOTIDE SEQUENCE [LARGE SCALE GENOMIC DNA]</scope>
    <source>
        <strain evidence="6">UAMH 3008</strain>
    </source>
</reference>
<evidence type="ECO:0000259" key="4">
    <source>
        <dbReference type="PROSITE" id="PS50011"/>
    </source>
</evidence>
<keyword evidence="1" id="KW-0808">Transferase</keyword>
<dbReference type="InterPro" id="IPR008271">
    <property type="entry name" value="Ser/Thr_kinase_AS"/>
</dbReference>
<dbReference type="OrthoDB" id="4187757at2759"/>
<dbReference type="AlphaFoldDB" id="A0A0G2HPN3"/>
<keyword evidence="3" id="KW-0067">ATP-binding</keyword>
<dbReference type="PANTHER" id="PTHR24055">
    <property type="entry name" value="MITOGEN-ACTIVATED PROTEIN KINASE"/>
    <property type="match status" value="1"/>
</dbReference>
<accession>A0A0G2HPN3</accession>
<sequence length="326" mass="37011">MSSSLRNLSRGLKFVGKSSQTYVLLDPLIQRKDRRCHVWSASTEIDETDQFVLKQPDENDGPEWPNFTKEVQMQEYFRNSKHLRRMVDVIPPSSDSEPSMMVLEPFGKSLWDARMTRPLSTGEIRSVMRGVLFGLGTIHTQGYVYTDLKMENILVGGFENERPGSGEALVTKIADLGMIERPSRGTITSIAYRSPEVYFNKPWTTATDIWSWGMIYCHLLQAQVDFDKPGMFDSIAKGTLAEKTNAVRAEMAREFELHLLDCYASDPESRALLPPGGEPKDELDHWAAKLHSKNIPERDIEVVFEALRPLPEERPTAIQLLNSGYL</sequence>
<comment type="caution">
    <text evidence="5">The sequence shown here is derived from an EMBL/GenBank/DDBJ whole genome shotgun (WGS) entry which is preliminary data.</text>
</comment>
<name>A0A0G2HPN3_9EURO</name>
<dbReference type="EMBL" id="LCZI01001615">
    <property type="protein sequence ID" value="KKZ59948.1"/>
    <property type="molecule type" value="Genomic_DNA"/>
</dbReference>
<dbReference type="PROSITE" id="PS00108">
    <property type="entry name" value="PROTEIN_KINASE_ST"/>
    <property type="match status" value="1"/>
</dbReference>
<keyword evidence="1" id="KW-0418">Kinase</keyword>
<keyword evidence="1" id="KW-0723">Serine/threonine-protein kinase</keyword>
<dbReference type="Pfam" id="PF00069">
    <property type="entry name" value="Pkinase"/>
    <property type="match status" value="1"/>
</dbReference>
<evidence type="ECO:0000256" key="2">
    <source>
        <dbReference type="ARBA" id="ARBA00022741"/>
    </source>
</evidence>
<evidence type="ECO:0000313" key="6">
    <source>
        <dbReference type="Proteomes" id="UP000034164"/>
    </source>
</evidence>
<gene>
    <name evidence="5" type="ORF">EMCG_05239</name>
</gene>
<proteinExistence type="predicted"/>
<dbReference type="GO" id="GO:0004674">
    <property type="term" value="F:protein serine/threonine kinase activity"/>
    <property type="evidence" value="ECO:0007669"/>
    <property type="project" value="UniProtKB-KW"/>
</dbReference>
<dbReference type="SUPFAM" id="SSF56112">
    <property type="entry name" value="Protein kinase-like (PK-like)"/>
    <property type="match status" value="1"/>
</dbReference>
<dbReference type="PROSITE" id="PS50011">
    <property type="entry name" value="PROTEIN_KINASE_DOM"/>
    <property type="match status" value="1"/>
</dbReference>
<dbReference type="Proteomes" id="UP000034164">
    <property type="component" value="Unassembled WGS sequence"/>
</dbReference>
<organism evidence="5 6">
    <name type="scientific">[Emmonsia] crescens</name>
    <dbReference type="NCBI Taxonomy" id="73230"/>
    <lineage>
        <taxon>Eukaryota</taxon>
        <taxon>Fungi</taxon>
        <taxon>Dikarya</taxon>
        <taxon>Ascomycota</taxon>
        <taxon>Pezizomycotina</taxon>
        <taxon>Eurotiomycetes</taxon>
        <taxon>Eurotiomycetidae</taxon>
        <taxon>Onygenales</taxon>
        <taxon>Ajellomycetaceae</taxon>
        <taxon>Emergomyces</taxon>
    </lineage>
</organism>
<dbReference type="SMART" id="SM00220">
    <property type="entry name" value="S_TKc"/>
    <property type="match status" value="1"/>
</dbReference>
<dbReference type="InterPro" id="IPR011009">
    <property type="entry name" value="Kinase-like_dom_sf"/>
</dbReference>
<evidence type="ECO:0000313" key="5">
    <source>
        <dbReference type="EMBL" id="KKZ59948.1"/>
    </source>
</evidence>
<evidence type="ECO:0000256" key="3">
    <source>
        <dbReference type="ARBA" id="ARBA00022840"/>
    </source>
</evidence>
<dbReference type="Gene3D" id="1.10.510.10">
    <property type="entry name" value="Transferase(Phosphotransferase) domain 1"/>
    <property type="match status" value="1"/>
</dbReference>
<dbReference type="InterPro" id="IPR000719">
    <property type="entry name" value="Prot_kinase_dom"/>
</dbReference>
<dbReference type="GO" id="GO:0005524">
    <property type="term" value="F:ATP binding"/>
    <property type="evidence" value="ECO:0007669"/>
    <property type="project" value="UniProtKB-KW"/>
</dbReference>
<dbReference type="InterPro" id="IPR050117">
    <property type="entry name" value="MAPK"/>
</dbReference>
<keyword evidence="2" id="KW-0547">Nucleotide-binding</keyword>
<dbReference type="VEuPathDB" id="FungiDB:EMCG_05239"/>
<feature type="domain" description="Protein kinase" evidence="4">
    <location>
        <begin position="9"/>
        <end position="326"/>
    </location>
</feature>
<evidence type="ECO:0000256" key="1">
    <source>
        <dbReference type="ARBA" id="ARBA00022527"/>
    </source>
</evidence>
<protein>
    <recommendedName>
        <fullName evidence="4">Protein kinase domain-containing protein</fullName>
    </recommendedName>
</protein>